<evidence type="ECO:0000313" key="1">
    <source>
        <dbReference type="EMBL" id="KAJ3542393.1"/>
    </source>
</evidence>
<reference evidence="1" key="1">
    <citation type="submission" date="2022-07" db="EMBL/GenBank/DDBJ databases">
        <title>Genome Sequence of Phlebia brevispora.</title>
        <authorList>
            <person name="Buettner E."/>
        </authorList>
    </citation>
    <scope>NUCLEOTIDE SEQUENCE</scope>
    <source>
        <strain evidence="1">MPL23</strain>
    </source>
</reference>
<evidence type="ECO:0000313" key="2">
    <source>
        <dbReference type="Proteomes" id="UP001148662"/>
    </source>
</evidence>
<name>A0ACC1SM28_9APHY</name>
<proteinExistence type="predicted"/>
<dbReference type="EMBL" id="JANHOG010001165">
    <property type="protein sequence ID" value="KAJ3542393.1"/>
    <property type="molecule type" value="Genomic_DNA"/>
</dbReference>
<gene>
    <name evidence="1" type="ORF">NM688_g5972</name>
</gene>
<comment type="caution">
    <text evidence="1">The sequence shown here is derived from an EMBL/GenBank/DDBJ whole genome shotgun (WGS) entry which is preliminary data.</text>
</comment>
<keyword evidence="2" id="KW-1185">Reference proteome</keyword>
<organism evidence="1 2">
    <name type="scientific">Phlebia brevispora</name>
    <dbReference type="NCBI Taxonomy" id="194682"/>
    <lineage>
        <taxon>Eukaryota</taxon>
        <taxon>Fungi</taxon>
        <taxon>Dikarya</taxon>
        <taxon>Basidiomycota</taxon>
        <taxon>Agaricomycotina</taxon>
        <taxon>Agaricomycetes</taxon>
        <taxon>Polyporales</taxon>
        <taxon>Meruliaceae</taxon>
        <taxon>Phlebia</taxon>
    </lineage>
</organism>
<protein>
    <submittedName>
        <fullName evidence="1">Uncharacterized protein</fullName>
    </submittedName>
</protein>
<dbReference type="Proteomes" id="UP001148662">
    <property type="component" value="Unassembled WGS sequence"/>
</dbReference>
<accession>A0ACC1SM28</accession>
<sequence>MPPRRSPRLAVWKRDMKLTYADHITHTNHLLKESIRLMFEHASYELYCWILSFLAGSDSTTQYRLSVYPQPRLIWEGLVSGDDGEYKPTDSEDSQEETTGDNDSEHASDCTDSSTNSPRYANSSATESSEVEEHQPEAARVMLSRRGSRMNPGRSIVNQDSVQPRESQAAPREPRARTIAADRASRNSAGDDPDDSEYELEDDDEHTDSMSRYPDFLVSLTLPSKPMGVHTLWEIKRLHKNEGWLRKTAEDKVKTVVVTFEAMKRQILEGAACAFNQYPMHNSMRYVAVVGYYLRFITFQRDSMPPADFNWKDKSKSQRMKVNQYFEDNIPSQVYHLLNYPSTDDYSEAFKEYWDDSLTEALDEIIYAEDGDSNAGVIEDLSKKINGLILKDRGN</sequence>